<dbReference type="Proteomes" id="UP000789901">
    <property type="component" value="Unassembled WGS sequence"/>
</dbReference>
<comment type="caution">
    <text evidence="1">The sequence shown here is derived from an EMBL/GenBank/DDBJ whole genome shotgun (WGS) entry which is preliminary data.</text>
</comment>
<sequence length="505" mass="59164">MNLLNQKNQFEIKEDSTYPSSTKIIYKECVKNKTQRSFIYNIQKEGIYPSNTVTTIKQKNINILNKRPFQEYKIPDKYAVITEWGRGKNHRIVYCQIDYIDNKPQFLIKYRVNFENIVISTKSTSQAALLYEKAIKPSSKSTISGPLVFGLQLKTVQKVRESYNKSRQVKPANQCTEMTLKKRAKQISRDAYCKLAATEQLLLREWSVFNERNNFDSEIVQKVINAIGTGVQRSAKDILLYIISKLMHKNVLQLSDPIIHLRISEDGRNSMKKLQIDFKNYPGYIRLPLFDMIPLDHFVFDILYLFLRITDRLWTLVLAEIEEKGLFNDITRQVIINEMKRLKISFDFWEEESHIWKHTSLSAMINPFTDSQQFKQQAYNWLMLFLKPSQATEHSTTNELTKDYQNRRINLEERGPCVMGQVITGDSSKQLYIRVYMGSGNNIFGEFFPNPNYYNVPLSMAQQPIPLDFYGSMKVDLLGHQFDNSSHISIWKNVFNETTRTLFEM</sequence>
<dbReference type="EMBL" id="CAJVQB010000273">
    <property type="protein sequence ID" value="CAG8479138.1"/>
    <property type="molecule type" value="Genomic_DNA"/>
</dbReference>
<accession>A0ABM8VYI8</accession>
<reference evidence="1 2" key="1">
    <citation type="submission" date="2021-06" db="EMBL/GenBank/DDBJ databases">
        <authorList>
            <person name="Kallberg Y."/>
            <person name="Tangrot J."/>
            <person name="Rosling A."/>
        </authorList>
    </citation>
    <scope>NUCLEOTIDE SEQUENCE [LARGE SCALE GENOMIC DNA]</scope>
    <source>
        <strain evidence="1 2">120-4 pot B 10/14</strain>
    </source>
</reference>
<evidence type="ECO:0000313" key="2">
    <source>
        <dbReference type="Proteomes" id="UP000789901"/>
    </source>
</evidence>
<proteinExistence type="predicted"/>
<keyword evidence="2" id="KW-1185">Reference proteome</keyword>
<evidence type="ECO:0000313" key="1">
    <source>
        <dbReference type="EMBL" id="CAG8479138.1"/>
    </source>
</evidence>
<protein>
    <submittedName>
        <fullName evidence="1">12979_t:CDS:1</fullName>
    </submittedName>
</protein>
<name>A0ABM8VYI8_GIGMA</name>
<gene>
    <name evidence="1" type="ORF">GMARGA_LOCUS1152</name>
</gene>
<organism evidence="1 2">
    <name type="scientific">Gigaspora margarita</name>
    <dbReference type="NCBI Taxonomy" id="4874"/>
    <lineage>
        <taxon>Eukaryota</taxon>
        <taxon>Fungi</taxon>
        <taxon>Fungi incertae sedis</taxon>
        <taxon>Mucoromycota</taxon>
        <taxon>Glomeromycotina</taxon>
        <taxon>Glomeromycetes</taxon>
        <taxon>Diversisporales</taxon>
        <taxon>Gigasporaceae</taxon>
        <taxon>Gigaspora</taxon>
    </lineage>
</organism>